<dbReference type="AlphaFoldDB" id="A0A3P7JAS2"/>
<proteinExistence type="predicted"/>
<dbReference type="InterPro" id="IPR050344">
    <property type="entry name" value="Peptidase_M1_aminopeptidases"/>
</dbReference>
<protein>
    <recommendedName>
        <fullName evidence="1">Peptidase M1 membrane alanine aminopeptidase domain-containing protein</fullName>
    </recommendedName>
</protein>
<dbReference type="Gene3D" id="1.10.390.10">
    <property type="entry name" value="Neutral Protease Domain 2"/>
    <property type="match status" value="1"/>
</dbReference>
<dbReference type="GO" id="GO:0008270">
    <property type="term" value="F:zinc ion binding"/>
    <property type="evidence" value="ECO:0007669"/>
    <property type="project" value="InterPro"/>
</dbReference>
<evidence type="ECO:0000313" key="2">
    <source>
        <dbReference type="EMBL" id="VDM82630.1"/>
    </source>
</evidence>
<dbReference type="GO" id="GO:0006508">
    <property type="term" value="P:proteolysis"/>
    <property type="evidence" value="ECO:0007669"/>
    <property type="project" value="TreeGrafter"/>
</dbReference>
<dbReference type="SUPFAM" id="SSF55486">
    <property type="entry name" value="Metalloproteases ('zincins'), catalytic domain"/>
    <property type="match status" value="1"/>
</dbReference>
<dbReference type="GO" id="GO:0042277">
    <property type="term" value="F:peptide binding"/>
    <property type="evidence" value="ECO:0007669"/>
    <property type="project" value="TreeGrafter"/>
</dbReference>
<sequence length="72" mass="8345">MRQLFLTIPDLVALEDFATGAMENWGLITFRKDFLLTPKERDKIAEEIIEDVVAHELTHQVFTLKFSSSYIT</sequence>
<dbReference type="GO" id="GO:0005615">
    <property type="term" value="C:extracellular space"/>
    <property type="evidence" value="ECO:0007669"/>
    <property type="project" value="TreeGrafter"/>
</dbReference>
<dbReference type="GO" id="GO:0043171">
    <property type="term" value="P:peptide catabolic process"/>
    <property type="evidence" value="ECO:0007669"/>
    <property type="project" value="TreeGrafter"/>
</dbReference>
<name>A0A3P7JAS2_STRVU</name>
<dbReference type="PANTHER" id="PTHR11533:SF299">
    <property type="entry name" value="AMINOPEPTIDASE"/>
    <property type="match status" value="1"/>
</dbReference>
<dbReference type="GO" id="GO:0070006">
    <property type="term" value="F:metalloaminopeptidase activity"/>
    <property type="evidence" value="ECO:0007669"/>
    <property type="project" value="TreeGrafter"/>
</dbReference>
<feature type="domain" description="Peptidase M1 membrane alanine aminopeptidase" evidence="1">
    <location>
        <begin position="8"/>
        <end position="61"/>
    </location>
</feature>
<dbReference type="InterPro" id="IPR027268">
    <property type="entry name" value="Peptidase_M4/M1_CTD_sf"/>
</dbReference>
<gene>
    <name evidence="2" type="ORF">SVUK_LOCUS17628</name>
</gene>
<dbReference type="EMBL" id="UYYB01118536">
    <property type="protein sequence ID" value="VDM82630.1"/>
    <property type="molecule type" value="Genomic_DNA"/>
</dbReference>
<keyword evidence="3" id="KW-1185">Reference proteome</keyword>
<dbReference type="InterPro" id="IPR014782">
    <property type="entry name" value="Peptidase_M1_dom"/>
</dbReference>
<evidence type="ECO:0000259" key="1">
    <source>
        <dbReference type="Pfam" id="PF01433"/>
    </source>
</evidence>
<dbReference type="Pfam" id="PF01433">
    <property type="entry name" value="Peptidase_M1"/>
    <property type="match status" value="1"/>
</dbReference>
<accession>A0A3P7JAS2</accession>
<dbReference type="OrthoDB" id="5866412at2759"/>
<evidence type="ECO:0000313" key="3">
    <source>
        <dbReference type="Proteomes" id="UP000270094"/>
    </source>
</evidence>
<dbReference type="PANTHER" id="PTHR11533">
    <property type="entry name" value="PROTEASE M1 ZINC METALLOPROTEASE"/>
    <property type="match status" value="1"/>
</dbReference>
<reference evidence="2 3" key="1">
    <citation type="submission" date="2018-11" db="EMBL/GenBank/DDBJ databases">
        <authorList>
            <consortium name="Pathogen Informatics"/>
        </authorList>
    </citation>
    <scope>NUCLEOTIDE SEQUENCE [LARGE SCALE GENOMIC DNA]</scope>
</reference>
<dbReference type="GO" id="GO:0016020">
    <property type="term" value="C:membrane"/>
    <property type="evidence" value="ECO:0007669"/>
    <property type="project" value="TreeGrafter"/>
</dbReference>
<dbReference type="GO" id="GO:0005737">
    <property type="term" value="C:cytoplasm"/>
    <property type="evidence" value="ECO:0007669"/>
    <property type="project" value="TreeGrafter"/>
</dbReference>
<dbReference type="Proteomes" id="UP000270094">
    <property type="component" value="Unassembled WGS sequence"/>
</dbReference>
<organism evidence="2 3">
    <name type="scientific">Strongylus vulgaris</name>
    <name type="common">Blood worm</name>
    <dbReference type="NCBI Taxonomy" id="40348"/>
    <lineage>
        <taxon>Eukaryota</taxon>
        <taxon>Metazoa</taxon>
        <taxon>Ecdysozoa</taxon>
        <taxon>Nematoda</taxon>
        <taxon>Chromadorea</taxon>
        <taxon>Rhabditida</taxon>
        <taxon>Rhabditina</taxon>
        <taxon>Rhabditomorpha</taxon>
        <taxon>Strongyloidea</taxon>
        <taxon>Strongylidae</taxon>
        <taxon>Strongylus</taxon>
    </lineage>
</organism>